<protein>
    <submittedName>
        <fullName evidence="2">Os05g0337816 protein</fullName>
    </submittedName>
</protein>
<dbReference type="Proteomes" id="UP000059680">
    <property type="component" value="Chromosome 5"/>
</dbReference>
<dbReference type="InParanoid" id="A0A0P0WL00"/>
<evidence type="ECO:0000313" key="3">
    <source>
        <dbReference type="Proteomes" id="UP000059680"/>
    </source>
</evidence>
<dbReference type="AlphaFoldDB" id="A0A0P0WL00"/>
<evidence type="ECO:0000256" key="1">
    <source>
        <dbReference type="SAM" id="MobiDB-lite"/>
    </source>
</evidence>
<name>A0A0P0WL00_ORYSJ</name>
<reference evidence="2 3" key="3">
    <citation type="journal article" date="2013" name="Rice">
        <title>Improvement of the Oryza sativa Nipponbare reference genome using next generation sequence and optical map data.</title>
        <authorList>
            <person name="Kawahara Y."/>
            <person name="de la Bastide M."/>
            <person name="Hamilton J.P."/>
            <person name="Kanamori H."/>
            <person name="McCombie W.R."/>
            <person name="Ouyang S."/>
            <person name="Schwartz D.C."/>
            <person name="Tanaka T."/>
            <person name="Wu J."/>
            <person name="Zhou S."/>
            <person name="Childs K.L."/>
            <person name="Davidson R.M."/>
            <person name="Lin H."/>
            <person name="Quesada-Ocampo L."/>
            <person name="Vaillancourt B."/>
            <person name="Sakai H."/>
            <person name="Lee S.S."/>
            <person name="Kim J."/>
            <person name="Numa H."/>
            <person name="Itoh T."/>
            <person name="Buell C.R."/>
            <person name="Matsumoto T."/>
        </authorList>
    </citation>
    <scope>NUCLEOTIDE SEQUENCE [LARGE SCALE GENOMIC DNA]</scope>
    <source>
        <strain evidence="3">cv. Nipponbare</strain>
    </source>
</reference>
<dbReference type="EMBL" id="AP014961">
    <property type="protein sequence ID" value="BAS93461.1"/>
    <property type="molecule type" value="Genomic_DNA"/>
</dbReference>
<reference evidence="3" key="1">
    <citation type="journal article" date="2005" name="Nature">
        <title>The map-based sequence of the rice genome.</title>
        <authorList>
            <consortium name="International rice genome sequencing project (IRGSP)"/>
            <person name="Matsumoto T."/>
            <person name="Wu J."/>
            <person name="Kanamori H."/>
            <person name="Katayose Y."/>
            <person name="Fujisawa M."/>
            <person name="Namiki N."/>
            <person name="Mizuno H."/>
            <person name="Yamamoto K."/>
            <person name="Antonio B.A."/>
            <person name="Baba T."/>
            <person name="Sakata K."/>
            <person name="Nagamura Y."/>
            <person name="Aoki H."/>
            <person name="Arikawa K."/>
            <person name="Arita K."/>
            <person name="Bito T."/>
            <person name="Chiden Y."/>
            <person name="Fujitsuka N."/>
            <person name="Fukunaka R."/>
            <person name="Hamada M."/>
            <person name="Harada C."/>
            <person name="Hayashi A."/>
            <person name="Hijishita S."/>
            <person name="Honda M."/>
            <person name="Hosokawa S."/>
            <person name="Ichikawa Y."/>
            <person name="Idonuma A."/>
            <person name="Iijima M."/>
            <person name="Ikeda M."/>
            <person name="Ikeno M."/>
            <person name="Ito K."/>
            <person name="Ito S."/>
            <person name="Ito T."/>
            <person name="Ito Y."/>
            <person name="Ito Y."/>
            <person name="Iwabuchi A."/>
            <person name="Kamiya K."/>
            <person name="Karasawa W."/>
            <person name="Kurita K."/>
            <person name="Katagiri S."/>
            <person name="Kikuta A."/>
            <person name="Kobayashi H."/>
            <person name="Kobayashi N."/>
            <person name="Machita K."/>
            <person name="Maehara T."/>
            <person name="Masukawa M."/>
            <person name="Mizubayashi T."/>
            <person name="Mukai Y."/>
            <person name="Nagasaki H."/>
            <person name="Nagata Y."/>
            <person name="Naito S."/>
            <person name="Nakashima M."/>
            <person name="Nakama Y."/>
            <person name="Nakamichi Y."/>
            <person name="Nakamura M."/>
            <person name="Meguro A."/>
            <person name="Negishi M."/>
            <person name="Ohta I."/>
            <person name="Ohta T."/>
            <person name="Okamoto M."/>
            <person name="Ono N."/>
            <person name="Saji S."/>
            <person name="Sakaguchi M."/>
            <person name="Sakai K."/>
            <person name="Shibata M."/>
            <person name="Shimokawa T."/>
            <person name="Song J."/>
            <person name="Takazaki Y."/>
            <person name="Terasawa K."/>
            <person name="Tsugane M."/>
            <person name="Tsuji K."/>
            <person name="Ueda S."/>
            <person name="Waki K."/>
            <person name="Yamagata H."/>
            <person name="Yamamoto M."/>
            <person name="Yamamoto S."/>
            <person name="Yamane H."/>
            <person name="Yoshiki S."/>
            <person name="Yoshihara R."/>
            <person name="Yukawa K."/>
            <person name="Zhong H."/>
            <person name="Yano M."/>
            <person name="Yuan Q."/>
            <person name="Ouyang S."/>
            <person name="Liu J."/>
            <person name="Jones K.M."/>
            <person name="Gansberger K."/>
            <person name="Moffat K."/>
            <person name="Hill J."/>
            <person name="Bera J."/>
            <person name="Fadrosh D."/>
            <person name="Jin S."/>
            <person name="Johri S."/>
            <person name="Kim M."/>
            <person name="Overton L."/>
            <person name="Reardon M."/>
            <person name="Tsitrin T."/>
            <person name="Vuong H."/>
            <person name="Weaver B."/>
            <person name="Ciecko A."/>
            <person name="Tallon L."/>
            <person name="Jackson J."/>
            <person name="Pai G."/>
            <person name="Aken S.V."/>
            <person name="Utterback T."/>
            <person name="Reidmuller S."/>
            <person name="Feldblyum T."/>
            <person name="Hsiao J."/>
            <person name="Zismann V."/>
            <person name="Iobst S."/>
            <person name="de Vazeille A.R."/>
            <person name="Buell C.R."/>
            <person name="Ying K."/>
            <person name="Li Y."/>
            <person name="Lu T."/>
            <person name="Huang Y."/>
            <person name="Zhao Q."/>
            <person name="Feng Q."/>
            <person name="Zhang L."/>
            <person name="Zhu J."/>
            <person name="Weng Q."/>
            <person name="Mu J."/>
            <person name="Lu Y."/>
            <person name="Fan D."/>
            <person name="Liu Y."/>
            <person name="Guan J."/>
            <person name="Zhang Y."/>
            <person name="Yu S."/>
            <person name="Liu X."/>
            <person name="Zhang Y."/>
            <person name="Hong G."/>
            <person name="Han B."/>
            <person name="Choisne N."/>
            <person name="Demange N."/>
            <person name="Orjeda G."/>
            <person name="Samain S."/>
            <person name="Cattolico L."/>
            <person name="Pelletier E."/>
            <person name="Couloux A."/>
            <person name="Segurens B."/>
            <person name="Wincker P."/>
            <person name="D'Hont A."/>
            <person name="Scarpelli C."/>
            <person name="Weissenbach J."/>
            <person name="Salanoubat M."/>
            <person name="Quetier F."/>
            <person name="Yu Y."/>
            <person name="Kim H.R."/>
            <person name="Rambo T."/>
            <person name="Currie J."/>
            <person name="Collura K."/>
            <person name="Luo M."/>
            <person name="Yang T."/>
            <person name="Ammiraju J.S.S."/>
            <person name="Engler F."/>
            <person name="Soderlund C."/>
            <person name="Wing R.A."/>
            <person name="Palmer L.E."/>
            <person name="de la Bastide M."/>
            <person name="Spiegel L."/>
            <person name="Nascimento L."/>
            <person name="Zutavern T."/>
            <person name="O'Shaughnessy A."/>
            <person name="Dike S."/>
            <person name="Dedhia N."/>
            <person name="Preston R."/>
            <person name="Balija V."/>
            <person name="McCombie W.R."/>
            <person name="Chow T."/>
            <person name="Chen H."/>
            <person name="Chung M."/>
            <person name="Chen C."/>
            <person name="Shaw J."/>
            <person name="Wu H."/>
            <person name="Hsiao K."/>
            <person name="Chao Y."/>
            <person name="Chu M."/>
            <person name="Cheng C."/>
            <person name="Hour A."/>
            <person name="Lee P."/>
            <person name="Lin S."/>
            <person name="Lin Y."/>
            <person name="Liou J."/>
            <person name="Liu S."/>
            <person name="Hsing Y."/>
            <person name="Raghuvanshi S."/>
            <person name="Mohanty A."/>
            <person name="Bharti A.K."/>
            <person name="Gaur A."/>
            <person name="Gupta V."/>
            <person name="Kumar D."/>
            <person name="Ravi V."/>
            <person name="Vij S."/>
            <person name="Kapur A."/>
            <person name="Khurana P."/>
            <person name="Khurana P."/>
            <person name="Khurana J.P."/>
            <person name="Tyagi A.K."/>
            <person name="Gaikwad K."/>
            <person name="Singh A."/>
            <person name="Dalal V."/>
            <person name="Srivastava S."/>
            <person name="Dixit A."/>
            <person name="Pal A.K."/>
            <person name="Ghazi I.A."/>
            <person name="Yadav M."/>
            <person name="Pandit A."/>
            <person name="Bhargava A."/>
            <person name="Sureshbabu K."/>
            <person name="Batra K."/>
            <person name="Sharma T.R."/>
            <person name="Mohapatra T."/>
            <person name="Singh N.K."/>
            <person name="Messing J."/>
            <person name="Nelson A.B."/>
            <person name="Fuks G."/>
            <person name="Kavchok S."/>
            <person name="Keizer G."/>
            <person name="Linton E."/>
            <person name="Llaca V."/>
            <person name="Song R."/>
            <person name="Tanyolac B."/>
            <person name="Young S."/>
            <person name="Ho-Il K."/>
            <person name="Hahn J.H."/>
            <person name="Sangsakoo G."/>
            <person name="Vanavichit A."/>
            <person name="de Mattos Luiz.A.T."/>
            <person name="Zimmer P.D."/>
            <person name="Malone G."/>
            <person name="Dellagostin O."/>
            <person name="de Oliveira A.C."/>
            <person name="Bevan M."/>
            <person name="Bancroft I."/>
            <person name="Minx P."/>
            <person name="Cordum H."/>
            <person name="Wilson R."/>
            <person name="Cheng Z."/>
            <person name="Jin W."/>
            <person name="Jiang J."/>
            <person name="Leong S.A."/>
            <person name="Iwama H."/>
            <person name="Gojobori T."/>
            <person name="Itoh T."/>
            <person name="Niimura Y."/>
            <person name="Fujii Y."/>
            <person name="Habara T."/>
            <person name="Sakai H."/>
            <person name="Sato Y."/>
            <person name="Wilson G."/>
            <person name="Kumar K."/>
            <person name="McCouch S."/>
            <person name="Juretic N."/>
            <person name="Hoen D."/>
            <person name="Wright S."/>
            <person name="Bruskiewich R."/>
            <person name="Bureau T."/>
            <person name="Miyao A."/>
            <person name="Hirochika H."/>
            <person name="Nishikawa T."/>
            <person name="Kadowaki K."/>
            <person name="Sugiura M."/>
            <person name="Burr B."/>
            <person name="Sasaki T."/>
        </authorList>
    </citation>
    <scope>NUCLEOTIDE SEQUENCE [LARGE SCALE GENOMIC DNA]</scope>
    <source>
        <strain evidence="3">cv. Nipponbare</strain>
    </source>
</reference>
<feature type="region of interest" description="Disordered" evidence="1">
    <location>
        <begin position="25"/>
        <end position="67"/>
    </location>
</feature>
<organism evidence="2 3">
    <name type="scientific">Oryza sativa subsp. japonica</name>
    <name type="common">Rice</name>
    <dbReference type="NCBI Taxonomy" id="39947"/>
    <lineage>
        <taxon>Eukaryota</taxon>
        <taxon>Viridiplantae</taxon>
        <taxon>Streptophyta</taxon>
        <taxon>Embryophyta</taxon>
        <taxon>Tracheophyta</taxon>
        <taxon>Spermatophyta</taxon>
        <taxon>Magnoliopsida</taxon>
        <taxon>Liliopsida</taxon>
        <taxon>Poales</taxon>
        <taxon>Poaceae</taxon>
        <taxon>BOP clade</taxon>
        <taxon>Oryzoideae</taxon>
        <taxon>Oryzeae</taxon>
        <taxon>Oryzinae</taxon>
        <taxon>Oryza</taxon>
        <taxon>Oryza sativa</taxon>
    </lineage>
</organism>
<reference evidence="2 3" key="2">
    <citation type="journal article" date="2013" name="Plant Cell Physiol.">
        <title>Rice Annotation Project Database (RAP-DB): an integrative and interactive database for rice genomics.</title>
        <authorList>
            <person name="Sakai H."/>
            <person name="Lee S.S."/>
            <person name="Tanaka T."/>
            <person name="Numa H."/>
            <person name="Kim J."/>
            <person name="Kawahara Y."/>
            <person name="Wakimoto H."/>
            <person name="Yang C.C."/>
            <person name="Iwamoto M."/>
            <person name="Abe T."/>
            <person name="Yamada Y."/>
            <person name="Muto A."/>
            <person name="Inokuchi H."/>
            <person name="Ikemura T."/>
            <person name="Matsumoto T."/>
            <person name="Sasaki T."/>
            <person name="Itoh T."/>
        </authorList>
    </citation>
    <scope>NUCLEOTIDE SEQUENCE [LARGE SCALE GENOMIC DNA]</scope>
    <source>
        <strain evidence="3">cv. Nipponbare</strain>
    </source>
</reference>
<keyword evidence="3" id="KW-1185">Reference proteome</keyword>
<sequence>MTSRRGDRARKWNIRGSMEQVALDLADPRSSASEPVDPLLRRGVQGEEEQEDLDAPTRRKGKGMRERCYSGRRIRLERRPSKIKMGKLHSRVRH</sequence>
<dbReference type="PaxDb" id="39947-A0A0P0WL00"/>
<proteinExistence type="predicted"/>
<gene>
    <name evidence="2" type="ordered locus">Os05g0337816</name>
    <name evidence="2" type="ORF">OSNPB_050337816</name>
</gene>
<accession>A0A0P0WL00</accession>
<evidence type="ECO:0000313" key="2">
    <source>
        <dbReference type="EMBL" id="BAS93461.1"/>
    </source>
</evidence>